<dbReference type="Pfam" id="PF01424">
    <property type="entry name" value="R3H"/>
    <property type="match status" value="1"/>
</dbReference>
<dbReference type="Pfam" id="PF00270">
    <property type="entry name" value="DEAD"/>
    <property type="match status" value="1"/>
</dbReference>
<sequence>MPHEKPTSGIGDATLTAKSCSKADLQSLSSSLSVCSIGSHTQGNGSYFVDGNLARQSGERAKEARFTTTNVDVHQLHDKVDSAGTATGCGDYLCPQTGGKKQLSQENQGSMKNVDQGAAVSFVGSFKSKKQLKKILREFINNPNTNDLTFHSLNKAERALVHSVANSFKLEHKSSGAKPNRVLKVSKRIASVVPSVKRENKRDEAVKGDSSKRFMRVQELPARYLTGAIGDIRKMVTPLLKNAPQKLVMVAGKKNKKEHFVSFRPGLHDVPKTKVPAHQLQELRKFREALPSYRKRHEIVAAVKKSDVVIICGSTGCGKTTQVPQLIYDSGIFPKERLVICTQPRRISALSVAQRVAEERGEACGNSCGYIIRFENVTSSKTKIIYMTTGMLLRRLQVDPLLPEVSCVIIDEVHERDVETDICLLLIRDRILKQRRNPAAYKHNLKLVAMSATVQIEKVTSYFSNTGSSCDTPVIEVPGSLFPVKEHFLEDAVECVGMNLSEIPLVSVFEYIANTTRSGEGRNDSVPIQFGDAADALNSKSDNGCASLVPHELVARLICHIHSKSSNFSESILVFLPGWRDISVISVLVRGMDEKNQLLVLMLHSEMGTRDQQRVFYSAPQGFRKVVLSTNIAETSITIDDVVFVIDTCLSKSICYDPSENTTSLKVGCVSKANCRQRRGRAGRCSPGECFHLIPRSTYDLLPEFLSPSILRTPLHSVCLSVKCLMPDEKCIDVLKRALDIPSNEAITHAIDHLIRMDALTKDERPTCLGLALSEIPIAPHLGKMLIMGTCFGVLEPIAIVAAYLEGKSPFIKPIPELKEARFREILKIDGGDLSDHLTVVKLFNGWKQSGYCSSYAAENYADQLVLLSMDRMRKQLVDLMKRSQFLREYKNPMHAAYRNSNNIGLARFVIIRSLYPQVSSIEIQKGKNGSRVYYLCWDDKLCAVVSGSPLGSVPISKIKNNGFIFYNARMRVESGLKIMEATAATPVEAALCMDKLTVKSGESVMECLEQNDGNVSPPFPYDQETKFDNASVLCFDERKLYISPGEVATTLKDIKYCIDRYLELAMSRVRCDLFPDGLVRVVASMLGYRLSGAGEQRQSCIRDDDRTAQMSHNFGPVSVITNGLSMDSEFFGGDSEPEIEIKELSVS</sequence>
<reference evidence="8" key="1">
    <citation type="journal article" date="2012" name="Proc. Natl. Acad. Sci. U.S.A.">
        <title>Antigenic diversity is generated by distinct evolutionary mechanisms in African trypanosome species.</title>
        <authorList>
            <person name="Jackson A.P."/>
            <person name="Berry A."/>
            <person name="Aslett M."/>
            <person name="Allison H.C."/>
            <person name="Burton P."/>
            <person name="Vavrova-Anderson J."/>
            <person name="Brown R."/>
            <person name="Browne H."/>
            <person name="Corton N."/>
            <person name="Hauser H."/>
            <person name="Gamble J."/>
            <person name="Gilderthorp R."/>
            <person name="Marcello L."/>
            <person name="McQuillan J."/>
            <person name="Otto T.D."/>
            <person name="Quail M.A."/>
            <person name="Sanders M.J."/>
            <person name="van Tonder A."/>
            <person name="Ginger M.L."/>
            <person name="Field M.C."/>
            <person name="Barry J.D."/>
            <person name="Hertz-Fowler C."/>
            <person name="Berriman M."/>
        </authorList>
    </citation>
    <scope>NUCLEOTIDE SEQUENCE</scope>
    <source>
        <strain evidence="8">Y486</strain>
    </source>
</reference>
<dbReference type="SMART" id="SM00393">
    <property type="entry name" value="R3H"/>
    <property type="match status" value="1"/>
</dbReference>
<dbReference type="PANTHER" id="PTHR18934:SF237">
    <property type="entry name" value="ATP-DEPENDENT DNA_RNA HELICASE DHX36"/>
    <property type="match status" value="1"/>
</dbReference>
<dbReference type="InterPro" id="IPR027417">
    <property type="entry name" value="P-loop_NTPase"/>
</dbReference>
<dbReference type="InterPro" id="IPR001374">
    <property type="entry name" value="R3H_dom"/>
</dbReference>
<dbReference type="InterPro" id="IPR001650">
    <property type="entry name" value="Helicase_C-like"/>
</dbReference>
<name>G0TW96_TRYVY</name>
<evidence type="ECO:0000313" key="8">
    <source>
        <dbReference type="EMBL" id="CCC48234.1"/>
    </source>
</evidence>
<dbReference type="Gene3D" id="3.40.50.300">
    <property type="entry name" value="P-loop containing nucleotide triphosphate hydrolases"/>
    <property type="match status" value="2"/>
</dbReference>
<dbReference type="GO" id="GO:0005524">
    <property type="term" value="F:ATP binding"/>
    <property type="evidence" value="ECO:0007669"/>
    <property type="project" value="UniProtKB-KW"/>
</dbReference>
<evidence type="ECO:0000256" key="2">
    <source>
        <dbReference type="ARBA" id="ARBA00022801"/>
    </source>
</evidence>
<dbReference type="OMA" id="ACFGVLD"/>
<dbReference type="GO" id="GO:0005634">
    <property type="term" value="C:nucleus"/>
    <property type="evidence" value="ECO:0007669"/>
    <property type="project" value="TreeGrafter"/>
</dbReference>
<dbReference type="Pfam" id="PF00271">
    <property type="entry name" value="Helicase_C"/>
    <property type="match status" value="1"/>
</dbReference>
<protein>
    <submittedName>
        <fullName evidence="8">Putative ATP-dependent DEAD/H RNA helicase</fullName>
    </submittedName>
</protein>
<dbReference type="VEuPathDB" id="TriTrypDB:TvY486_0600250"/>
<evidence type="ECO:0000256" key="4">
    <source>
        <dbReference type="ARBA" id="ARBA00022840"/>
    </source>
</evidence>
<feature type="domain" description="Helicase C-terminal" evidence="7">
    <location>
        <begin position="553"/>
        <end position="726"/>
    </location>
</feature>
<feature type="domain" description="R3H" evidence="5">
    <location>
        <begin position="126"/>
        <end position="189"/>
    </location>
</feature>
<evidence type="ECO:0000256" key="3">
    <source>
        <dbReference type="ARBA" id="ARBA00022806"/>
    </source>
</evidence>
<dbReference type="InterPro" id="IPR007502">
    <property type="entry name" value="Helicase-assoc_dom"/>
</dbReference>
<keyword evidence="4" id="KW-0067">ATP-binding</keyword>
<keyword evidence="1" id="KW-0547">Nucleotide-binding</keyword>
<gene>
    <name evidence="8" type="ORF">TVY486_0600250</name>
</gene>
<dbReference type="InterPro" id="IPR002464">
    <property type="entry name" value="DNA/RNA_helicase_DEAH_CS"/>
</dbReference>
<dbReference type="Gene3D" id="3.30.1370.50">
    <property type="entry name" value="R3H-like domain"/>
    <property type="match status" value="1"/>
</dbReference>
<dbReference type="PROSITE" id="PS51194">
    <property type="entry name" value="HELICASE_CTER"/>
    <property type="match status" value="1"/>
</dbReference>
<dbReference type="AlphaFoldDB" id="G0TW96"/>
<dbReference type="CDD" id="cd18791">
    <property type="entry name" value="SF2_C_RHA"/>
    <property type="match status" value="1"/>
</dbReference>
<dbReference type="PROSITE" id="PS00690">
    <property type="entry name" value="DEAH_ATP_HELICASE"/>
    <property type="match status" value="1"/>
</dbReference>
<keyword evidence="2" id="KW-0378">Hydrolase</keyword>
<dbReference type="PROSITE" id="PS51061">
    <property type="entry name" value="R3H"/>
    <property type="match status" value="1"/>
</dbReference>
<accession>G0TW96</accession>
<dbReference type="Gene3D" id="1.20.120.1080">
    <property type="match status" value="1"/>
</dbReference>
<dbReference type="InterPro" id="IPR014001">
    <property type="entry name" value="Helicase_ATP-bd"/>
</dbReference>
<dbReference type="SMART" id="SM00487">
    <property type="entry name" value="DEXDc"/>
    <property type="match status" value="1"/>
</dbReference>
<feature type="domain" description="Helicase ATP-binding" evidence="6">
    <location>
        <begin position="300"/>
        <end position="472"/>
    </location>
</feature>
<dbReference type="InterPro" id="IPR036867">
    <property type="entry name" value="R3H_dom_sf"/>
</dbReference>
<evidence type="ECO:0000259" key="6">
    <source>
        <dbReference type="PROSITE" id="PS51192"/>
    </source>
</evidence>
<dbReference type="GO" id="GO:0016787">
    <property type="term" value="F:hydrolase activity"/>
    <property type="evidence" value="ECO:0007669"/>
    <property type="project" value="UniProtKB-KW"/>
</dbReference>
<dbReference type="SUPFAM" id="SSF52540">
    <property type="entry name" value="P-loop containing nucleoside triphosphate hydrolases"/>
    <property type="match status" value="1"/>
</dbReference>
<keyword evidence="3 8" id="KW-0347">Helicase</keyword>
<dbReference type="CDD" id="cd02325">
    <property type="entry name" value="R3H"/>
    <property type="match status" value="1"/>
</dbReference>
<proteinExistence type="predicted"/>
<dbReference type="GO" id="GO:0004386">
    <property type="term" value="F:helicase activity"/>
    <property type="evidence" value="ECO:0007669"/>
    <property type="project" value="UniProtKB-KW"/>
</dbReference>
<dbReference type="PANTHER" id="PTHR18934">
    <property type="entry name" value="ATP-DEPENDENT RNA HELICASE"/>
    <property type="match status" value="1"/>
</dbReference>
<dbReference type="SUPFAM" id="SSF82708">
    <property type="entry name" value="R3H domain"/>
    <property type="match status" value="1"/>
</dbReference>
<evidence type="ECO:0000256" key="1">
    <source>
        <dbReference type="ARBA" id="ARBA00022741"/>
    </source>
</evidence>
<evidence type="ECO:0000259" key="5">
    <source>
        <dbReference type="PROSITE" id="PS51061"/>
    </source>
</evidence>
<organism evidence="8">
    <name type="scientific">Trypanosoma vivax (strain Y486)</name>
    <dbReference type="NCBI Taxonomy" id="1055687"/>
    <lineage>
        <taxon>Eukaryota</taxon>
        <taxon>Discoba</taxon>
        <taxon>Euglenozoa</taxon>
        <taxon>Kinetoplastea</taxon>
        <taxon>Metakinetoplastina</taxon>
        <taxon>Trypanosomatida</taxon>
        <taxon>Trypanosomatidae</taxon>
        <taxon>Trypanosoma</taxon>
        <taxon>Duttonella</taxon>
    </lineage>
</organism>
<dbReference type="EMBL" id="HE573022">
    <property type="protein sequence ID" value="CCC48234.1"/>
    <property type="molecule type" value="Genomic_DNA"/>
</dbReference>
<dbReference type="CDD" id="cd17917">
    <property type="entry name" value="DEXHc_RHA-like"/>
    <property type="match status" value="1"/>
</dbReference>
<dbReference type="SMART" id="SM00490">
    <property type="entry name" value="HELICc"/>
    <property type="match status" value="1"/>
</dbReference>
<dbReference type="Pfam" id="PF21010">
    <property type="entry name" value="HA2_C"/>
    <property type="match status" value="1"/>
</dbReference>
<dbReference type="GO" id="GO:0003723">
    <property type="term" value="F:RNA binding"/>
    <property type="evidence" value="ECO:0007669"/>
    <property type="project" value="TreeGrafter"/>
</dbReference>
<dbReference type="PROSITE" id="PS51192">
    <property type="entry name" value="HELICASE_ATP_BIND_1"/>
    <property type="match status" value="1"/>
</dbReference>
<evidence type="ECO:0000259" key="7">
    <source>
        <dbReference type="PROSITE" id="PS51194"/>
    </source>
</evidence>
<dbReference type="SMART" id="SM00847">
    <property type="entry name" value="HA2"/>
    <property type="match status" value="1"/>
</dbReference>
<dbReference type="InterPro" id="IPR011545">
    <property type="entry name" value="DEAD/DEAH_box_helicase_dom"/>
</dbReference>